<dbReference type="EMBL" id="MUYB01000036">
    <property type="protein sequence ID" value="OOS02491.1"/>
    <property type="molecule type" value="Genomic_DNA"/>
</dbReference>
<protein>
    <submittedName>
        <fullName evidence="2">Uncharacterized protein</fullName>
    </submittedName>
</protein>
<keyword evidence="1" id="KW-0812">Transmembrane</keyword>
<evidence type="ECO:0000313" key="3">
    <source>
        <dbReference type="Proteomes" id="UP000190023"/>
    </source>
</evidence>
<evidence type="ECO:0000256" key="1">
    <source>
        <dbReference type="SAM" id="Phobius"/>
    </source>
</evidence>
<organism evidence="2 3">
    <name type="scientific">[Haemophilus] felis</name>
    <dbReference type="NCBI Taxonomy" id="123822"/>
    <lineage>
        <taxon>Bacteria</taxon>
        <taxon>Pseudomonadati</taxon>
        <taxon>Pseudomonadota</taxon>
        <taxon>Gammaproteobacteria</taxon>
        <taxon>Pasteurellales</taxon>
        <taxon>Pasteurellaceae</taxon>
    </lineage>
</organism>
<dbReference type="AlphaFoldDB" id="A0A1T0AYF8"/>
<proteinExistence type="predicted"/>
<evidence type="ECO:0000313" key="2">
    <source>
        <dbReference type="EMBL" id="OOS02491.1"/>
    </source>
</evidence>
<dbReference type="Proteomes" id="UP000190023">
    <property type="component" value="Unassembled WGS sequence"/>
</dbReference>
<keyword evidence="3" id="KW-1185">Reference proteome</keyword>
<sequence length="91" mass="10238">MAKNIKKQIFLITTETLLSFIKEVFIILIMFSLCFSTLVILTTFESSLAGLDKETIFSLLKASLLFSLTLFVLFIGIRTITELGGGKWLNQ</sequence>
<accession>A0A1T0AYF8</accession>
<dbReference type="STRING" id="123822.B0188_08700"/>
<reference evidence="2 3" key="1">
    <citation type="submission" date="2017-02" db="EMBL/GenBank/DDBJ databases">
        <title>Draft genome sequence of Haemophilus felis CCUG 31170 type strain.</title>
        <authorList>
            <person name="Engstrom-Jakobsson H."/>
            <person name="Salva-Serra F."/>
            <person name="Thorell K."/>
            <person name="Gonzales-Siles L."/>
            <person name="Karlsson R."/>
            <person name="Boulund F."/>
            <person name="Engstrand L."/>
            <person name="Kristiansson E."/>
            <person name="Moore E."/>
        </authorList>
    </citation>
    <scope>NUCLEOTIDE SEQUENCE [LARGE SCALE GENOMIC DNA]</scope>
    <source>
        <strain evidence="2 3">CCUG 31170</strain>
    </source>
</reference>
<comment type="caution">
    <text evidence="2">The sequence shown here is derived from an EMBL/GenBank/DDBJ whole genome shotgun (WGS) entry which is preliminary data.</text>
</comment>
<gene>
    <name evidence="2" type="ORF">B0188_08700</name>
</gene>
<feature type="transmembrane region" description="Helical" evidence="1">
    <location>
        <begin position="20"/>
        <end position="44"/>
    </location>
</feature>
<keyword evidence="1" id="KW-0472">Membrane</keyword>
<keyword evidence="1" id="KW-1133">Transmembrane helix</keyword>
<name>A0A1T0AYF8_9PAST</name>
<feature type="transmembrane region" description="Helical" evidence="1">
    <location>
        <begin position="56"/>
        <end position="77"/>
    </location>
</feature>